<dbReference type="GO" id="GO:0004175">
    <property type="term" value="F:endopeptidase activity"/>
    <property type="evidence" value="ECO:0007669"/>
    <property type="project" value="UniProtKB-ARBA"/>
</dbReference>
<feature type="transmembrane region" description="Helical" evidence="1">
    <location>
        <begin position="113"/>
        <end position="132"/>
    </location>
</feature>
<accession>A0A8J3M9T9</accession>
<dbReference type="Proteomes" id="UP000626220">
    <property type="component" value="Unassembled WGS sequence"/>
</dbReference>
<dbReference type="PANTHER" id="PTHR36435">
    <property type="entry name" value="SLR1288 PROTEIN"/>
    <property type="match status" value="1"/>
</dbReference>
<evidence type="ECO:0000259" key="2">
    <source>
        <dbReference type="Pfam" id="PF02517"/>
    </source>
</evidence>
<comment type="caution">
    <text evidence="3">The sequence shown here is derived from an EMBL/GenBank/DDBJ whole genome shotgun (WGS) entry which is preliminary data.</text>
</comment>
<dbReference type="Pfam" id="PF02517">
    <property type="entry name" value="Rce1-like"/>
    <property type="match status" value="1"/>
</dbReference>
<dbReference type="InterPro" id="IPR052710">
    <property type="entry name" value="CAAX_protease"/>
</dbReference>
<feature type="transmembrane region" description="Helical" evidence="1">
    <location>
        <begin position="67"/>
        <end position="92"/>
    </location>
</feature>
<gene>
    <name evidence="3" type="ORF">GCM10017056_24300</name>
</gene>
<dbReference type="InterPro" id="IPR003675">
    <property type="entry name" value="Rce1/LyrA-like_dom"/>
</dbReference>
<protein>
    <submittedName>
        <fullName evidence="3">Abortive infection protein</fullName>
    </submittedName>
</protein>
<reference evidence="3" key="2">
    <citation type="submission" date="2020-09" db="EMBL/GenBank/DDBJ databases">
        <authorList>
            <person name="Sun Q."/>
            <person name="Kim S."/>
        </authorList>
    </citation>
    <scope>NUCLEOTIDE SEQUENCE</scope>
    <source>
        <strain evidence="3">KCTC 42650</strain>
    </source>
</reference>
<feature type="transmembrane region" description="Helical" evidence="1">
    <location>
        <begin position="144"/>
        <end position="162"/>
    </location>
</feature>
<dbReference type="EMBL" id="BNCJ01000005">
    <property type="protein sequence ID" value="GHF51648.1"/>
    <property type="molecule type" value="Genomic_DNA"/>
</dbReference>
<keyword evidence="1" id="KW-0812">Transmembrane</keyword>
<evidence type="ECO:0000313" key="4">
    <source>
        <dbReference type="Proteomes" id="UP000626220"/>
    </source>
</evidence>
<feature type="transmembrane region" description="Helical" evidence="1">
    <location>
        <begin position="206"/>
        <end position="224"/>
    </location>
</feature>
<proteinExistence type="predicted"/>
<feature type="transmembrane region" description="Helical" evidence="1">
    <location>
        <begin position="273"/>
        <end position="295"/>
    </location>
</feature>
<dbReference type="AlphaFoldDB" id="A0A8J3M9T9"/>
<keyword evidence="1" id="KW-1133">Transmembrane helix</keyword>
<evidence type="ECO:0000313" key="3">
    <source>
        <dbReference type="EMBL" id="GHF51648.1"/>
    </source>
</evidence>
<evidence type="ECO:0000256" key="1">
    <source>
        <dbReference type="SAM" id="Phobius"/>
    </source>
</evidence>
<dbReference type="GO" id="GO:0080120">
    <property type="term" value="P:CAAX-box protein maturation"/>
    <property type="evidence" value="ECO:0007669"/>
    <property type="project" value="UniProtKB-ARBA"/>
</dbReference>
<sequence length="297" mass="32159">MSDYPYAAHETLVAPARRRPELWRLLAGLALIAVVTIGLGIVFRGTLATVFRLRPDLAIDLARSNTPGALLLMLYSYAFVIVAVVVAARMIHDRGLVSLVGPTDLALRQFGKVIGLLLLVNLAMFLLPPYGGEGELVRNLDTRTWLALLPLSLGAILVQTASEELLFRGYLQQALAARFRSPLIWMLVPALLFGIGHYQPTAAGDNAWVIVLWTLCFGVISADLTARAGTLGPAIALHMVNNATALLLVSLPGPQSGLSLATLPYGMDDQQNLSLYLVLDFAFLLIGWLAARIAIRR</sequence>
<feature type="transmembrane region" description="Helical" evidence="1">
    <location>
        <begin position="25"/>
        <end position="47"/>
    </location>
</feature>
<dbReference type="RefSeq" id="WP_189680353.1">
    <property type="nucleotide sequence ID" value="NZ_BNCJ01000005.1"/>
</dbReference>
<organism evidence="3 4">
    <name type="scientific">Seohaeicola zhoushanensis</name>
    <dbReference type="NCBI Taxonomy" id="1569283"/>
    <lineage>
        <taxon>Bacteria</taxon>
        <taxon>Pseudomonadati</taxon>
        <taxon>Pseudomonadota</taxon>
        <taxon>Alphaproteobacteria</taxon>
        <taxon>Rhodobacterales</taxon>
        <taxon>Roseobacteraceae</taxon>
        <taxon>Seohaeicola</taxon>
    </lineage>
</organism>
<keyword evidence="1" id="KW-0472">Membrane</keyword>
<dbReference type="PANTHER" id="PTHR36435:SF1">
    <property type="entry name" value="CAAX AMINO TERMINAL PROTEASE FAMILY PROTEIN"/>
    <property type="match status" value="1"/>
</dbReference>
<feature type="domain" description="CAAX prenyl protease 2/Lysostaphin resistance protein A-like" evidence="2">
    <location>
        <begin position="147"/>
        <end position="243"/>
    </location>
</feature>
<name>A0A8J3M9T9_9RHOB</name>
<keyword evidence="4" id="KW-1185">Reference proteome</keyword>
<reference evidence="3" key="1">
    <citation type="journal article" date="2014" name="Int. J. Syst. Evol. Microbiol.">
        <title>Complete genome sequence of Corynebacterium casei LMG S-19264T (=DSM 44701T), isolated from a smear-ripened cheese.</title>
        <authorList>
            <consortium name="US DOE Joint Genome Institute (JGI-PGF)"/>
            <person name="Walter F."/>
            <person name="Albersmeier A."/>
            <person name="Kalinowski J."/>
            <person name="Ruckert C."/>
        </authorList>
    </citation>
    <scope>NUCLEOTIDE SEQUENCE</scope>
    <source>
        <strain evidence="3">KCTC 42650</strain>
    </source>
</reference>
<feature type="transmembrane region" description="Helical" evidence="1">
    <location>
        <begin position="183"/>
        <end position="200"/>
    </location>
</feature>